<accession>A0AAN4Z7U4</accession>
<evidence type="ECO:0000313" key="1">
    <source>
        <dbReference type="EMBL" id="GMR32815.1"/>
    </source>
</evidence>
<dbReference type="Proteomes" id="UP001328107">
    <property type="component" value="Unassembled WGS sequence"/>
</dbReference>
<name>A0AAN4Z7U4_9BILA</name>
<reference evidence="2" key="1">
    <citation type="submission" date="2022-10" db="EMBL/GenBank/DDBJ databases">
        <title>Genome assembly of Pristionchus species.</title>
        <authorList>
            <person name="Yoshida K."/>
            <person name="Sommer R.J."/>
        </authorList>
    </citation>
    <scope>NUCLEOTIDE SEQUENCE [LARGE SCALE GENOMIC DNA]</scope>
    <source>
        <strain evidence="2">RS5460</strain>
    </source>
</reference>
<sequence>LKPCEYEYRQAVFKRIERLGRNNLTEYNLVNDWQYFFSDLFACQFNPNSRPITNENITEREKAVVSVHLPMLLSNFLISHKIDFLCFERQFILYNINQSINL</sequence>
<organism evidence="1 2">
    <name type="scientific">Pristionchus mayeri</name>
    <dbReference type="NCBI Taxonomy" id="1317129"/>
    <lineage>
        <taxon>Eukaryota</taxon>
        <taxon>Metazoa</taxon>
        <taxon>Ecdysozoa</taxon>
        <taxon>Nematoda</taxon>
        <taxon>Chromadorea</taxon>
        <taxon>Rhabditida</taxon>
        <taxon>Rhabditina</taxon>
        <taxon>Diplogasteromorpha</taxon>
        <taxon>Diplogasteroidea</taxon>
        <taxon>Neodiplogasteridae</taxon>
        <taxon>Pristionchus</taxon>
    </lineage>
</organism>
<keyword evidence="2" id="KW-1185">Reference proteome</keyword>
<comment type="caution">
    <text evidence="1">The sequence shown here is derived from an EMBL/GenBank/DDBJ whole genome shotgun (WGS) entry which is preliminary data.</text>
</comment>
<dbReference type="EMBL" id="BTRK01000001">
    <property type="protein sequence ID" value="GMR32815.1"/>
    <property type="molecule type" value="Genomic_DNA"/>
</dbReference>
<dbReference type="AlphaFoldDB" id="A0AAN4Z7U4"/>
<evidence type="ECO:0000313" key="2">
    <source>
        <dbReference type="Proteomes" id="UP001328107"/>
    </source>
</evidence>
<protein>
    <submittedName>
        <fullName evidence="1">Uncharacterized protein</fullName>
    </submittedName>
</protein>
<feature type="non-terminal residue" evidence="1">
    <location>
        <position position="1"/>
    </location>
</feature>
<feature type="non-terminal residue" evidence="1">
    <location>
        <position position="102"/>
    </location>
</feature>
<proteinExistence type="predicted"/>
<gene>
    <name evidence="1" type="ORF">PMAYCL1PPCAC_03010</name>
</gene>